<sequence length="344" mass="38750">MLIKPYLFRMLLLCSIILAGVSGCDTRFKVDALLSQYVADLNRSQYFSLIALATVMPESLPSFRFRQQPLTKFDIGLLDFLSLQQCDVGVIAGRKNSILGKVMTDSQRFLYELDIIRAIESCDLKESELSATLRSVAQQKRRELPKAFGNALFNGKESEAFFSLSNGFVPLNYSTAEQQELLDALGRLVVIGEQLSNLPKVESVIFEGDLKILMDSEYAGRLLYSLMQLTEYLKSVSGVIAHQGDEVCGAPIVFLKQQFERHYVQQIQPYMGRINQSAYQVLPLLTRLVSLSSPHTEPLDRFLGQLDFESDKSVWQEYQRASQQHAGYWSALFERCALPLTAAG</sequence>
<evidence type="ECO:0008006" key="3">
    <source>
        <dbReference type="Google" id="ProtNLM"/>
    </source>
</evidence>
<proteinExistence type="predicted"/>
<keyword evidence="2" id="KW-1185">Reference proteome</keyword>
<accession>A0ABN6WP90</accession>
<dbReference type="Pfam" id="PF11279">
    <property type="entry name" value="DUF3080"/>
    <property type="match status" value="1"/>
</dbReference>
<evidence type="ECO:0000313" key="1">
    <source>
        <dbReference type="EMBL" id="BDX03781.1"/>
    </source>
</evidence>
<dbReference type="InterPro" id="IPR021431">
    <property type="entry name" value="DUF3080"/>
</dbReference>
<evidence type="ECO:0000313" key="2">
    <source>
        <dbReference type="Proteomes" id="UP001307608"/>
    </source>
</evidence>
<dbReference type="EMBL" id="AP027271">
    <property type="protein sequence ID" value="BDX03781.1"/>
    <property type="molecule type" value="Genomic_DNA"/>
</dbReference>
<dbReference type="Proteomes" id="UP001307608">
    <property type="component" value="Chromosome"/>
</dbReference>
<protein>
    <recommendedName>
        <fullName evidence="3">DUF3080 domain-containing protein</fullName>
    </recommendedName>
</protein>
<reference evidence="1 2" key="1">
    <citation type="submission" date="2023-01" db="EMBL/GenBank/DDBJ databases">
        <title>Complete genome sequence of Marinomonas pontica strain 200518_36.</title>
        <authorList>
            <person name="Ueki S."/>
            <person name="Gajardo G."/>
            <person name="Maruyama F."/>
        </authorList>
    </citation>
    <scope>NUCLEOTIDE SEQUENCE [LARGE SCALE GENOMIC DNA]</scope>
    <source>
        <strain evidence="1 2">200518_36</strain>
    </source>
</reference>
<organism evidence="1 2">
    <name type="scientific">Marinomonas pontica</name>
    <dbReference type="NCBI Taxonomy" id="264739"/>
    <lineage>
        <taxon>Bacteria</taxon>
        <taxon>Pseudomonadati</taxon>
        <taxon>Pseudomonadota</taxon>
        <taxon>Gammaproteobacteria</taxon>
        <taxon>Oceanospirillales</taxon>
        <taxon>Oceanospirillaceae</taxon>
        <taxon>Marinomonas</taxon>
    </lineage>
</organism>
<dbReference type="PROSITE" id="PS51257">
    <property type="entry name" value="PROKAR_LIPOPROTEIN"/>
    <property type="match status" value="1"/>
</dbReference>
<gene>
    <name evidence="1" type="ORF">MACH16_25290</name>
</gene>
<name>A0ABN6WP90_9GAMM</name>